<dbReference type="Gene3D" id="3.40.190.290">
    <property type="match status" value="1"/>
</dbReference>
<dbReference type="Pfam" id="PF03466">
    <property type="entry name" value="LysR_substrate"/>
    <property type="match status" value="1"/>
</dbReference>
<dbReference type="PANTHER" id="PTHR30579:SF2">
    <property type="entry name" value="HTH-TYPE TRANSCRIPTIONAL REGULATOR ARGP"/>
    <property type="match status" value="1"/>
</dbReference>
<dbReference type="EMBL" id="JACZDF010000003">
    <property type="protein sequence ID" value="MBD9699250.1"/>
    <property type="molecule type" value="Genomic_DNA"/>
</dbReference>
<protein>
    <submittedName>
        <fullName evidence="6">ArgP/LysG family DNA-binding transcriptional regulator</fullName>
    </submittedName>
</protein>
<dbReference type="InterPro" id="IPR050176">
    <property type="entry name" value="LTTR"/>
</dbReference>
<evidence type="ECO:0000256" key="2">
    <source>
        <dbReference type="ARBA" id="ARBA00023015"/>
    </source>
</evidence>
<dbReference type="Gene3D" id="1.10.10.10">
    <property type="entry name" value="Winged helix-like DNA-binding domain superfamily/Winged helix DNA-binding domain"/>
    <property type="match status" value="1"/>
</dbReference>
<keyword evidence="4" id="KW-0804">Transcription</keyword>
<dbReference type="InterPro" id="IPR000847">
    <property type="entry name" value="LysR_HTH_N"/>
</dbReference>
<gene>
    <name evidence="6" type="ORF">IGS67_07070</name>
</gene>
<name>A0ABR9DTD2_9MICO</name>
<accession>A0ABR9DTD2</accession>
<dbReference type="SUPFAM" id="SSF53850">
    <property type="entry name" value="Periplasmic binding protein-like II"/>
    <property type="match status" value="1"/>
</dbReference>
<sequence>MSPEQLAALAAIDDEGSFEGAAYELGVSTSAVSQRIRALEASLGRILVRRGTPSTVTPDGAPVLRHARQQALLAAELADELGGVPAGDGPVPLAVAVNADSLATWFQAVLVAAAAWPDTFLQVVADDEGHAVERLRSGAVMAAVTTDATPAPGCRAEPLGVVRYSPRVHPDLLARYDVRGVADVPRLPAVRFDAKDGLQDLALAAAGLPRAGRGPSVPSPDGFATAVGAGLGWGMLLDPQVAAAPGLVPVPGLAPVERELFWQRWTIGSERLDRLSAAVRAAFPPRVRRDGSAHDPSG</sequence>
<evidence type="ECO:0000256" key="3">
    <source>
        <dbReference type="ARBA" id="ARBA00023125"/>
    </source>
</evidence>
<dbReference type="GO" id="GO:0003677">
    <property type="term" value="F:DNA binding"/>
    <property type="evidence" value="ECO:0007669"/>
    <property type="project" value="UniProtKB-KW"/>
</dbReference>
<proteinExistence type="inferred from homology"/>
<evidence type="ECO:0000256" key="1">
    <source>
        <dbReference type="ARBA" id="ARBA00009437"/>
    </source>
</evidence>
<comment type="similarity">
    <text evidence="1">Belongs to the LysR transcriptional regulatory family.</text>
</comment>
<dbReference type="Proteomes" id="UP000642107">
    <property type="component" value="Unassembled WGS sequence"/>
</dbReference>
<comment type="caution">
    <text evidence="6">The sequence shown here is derived from an EMBL/GenBank/DDBJ whole genome shotgun (WGS) entry which is preliminary data.</text>
</comment>
<evidence type="ECO:0000313" key="7">
    <source>
        <dbReference type="Proteomes" id="UP000642107"/>
    </source>
</evidence>
<evidence type="ECO:0000313" key="6">
    <source>
        <dbReference type="EMBL" id="MBD9699250.1"/>
    </source>
</evidence>
<dbReference type="NCBIfam" id="NF002964">
    <property type="entry name" value="PRK03635.1"/>
    <property type="match status" value="1"/>
</dbReference>
<dbReference type="Pfam" id="PF00126">
    <property type="entry name" value="HTH_1"/>
    <property type="match status" value="1"/>
</dbReference>
<dbReference type="InterPro" id="IPR036388">
    <property type="entry name" value="WH-like_DNA-bd_sf"/>
</dbReference>
<reference evidence="6 7" key="1">
    <citation type="submission" date="2020-09" db="EMBL/GenBank/DDBJ databases">
        <title>Flavimobilis rhizosphaerae sp. nov., isolated from rhizosphere soil of Spartina alterniflora.</title>
        <authorList>
            <person name="Hanqin C."/>
        </authorList>
    </citation>
    <scope>NUCLEOTIDE SEQUENCE [LARGE SCALE GENOMIC DNA]</scope>
    <source>
        <strain evidence="6 7">GY 10621</strain>
    </source>
</reference>
<evidence type="ECO:0000256" key="4">
    <source>
        <dbReference type="ARBA" id="ARBA00023163"/>
    </source>
</evidence>
<dbReference type="PROSITE" id="PS50931">
    <property type="entry name" value="HTH_LYSR"/>
    <property type="match status" value="1"/>
</dbReference>
<dbReference type="InterPro" id="IPR005119">
    <property type="entry name" value="LysR_subst-bd"/>
</dbReference>
<organism evidence="6 7">
    <name type="scientific">Flavimobilis rhizosphaerae</name>
    <dbReference type="NCBI Taxonomy" id="2775421"/>
    <lineage>
        <taxon>Bacteria</taxon>
        <taxon>Bacillati</taxon>
        <taxon>Actinomycetota</taxon>
        <taxon>Actinomycetes</taxon>
        <taxon>Micrococcales</taxon>
        <taxon>Jonesiaceae</taxon>
        <taxon>Flavimobilis</taxon>
    </lineage>
</organism>
<feature type="domain" description="HTH lysR-type" evidence="5">
    <location>
        <begin position="1"/>
        <end position="57"/>
    </location>
</feature>
<keyword evidence="7" id="KW-1185">Reference proteome</keyword>
<dbReference type="InterPro" id="IPR036390">
    <property type="entry name" value="WH_DNA-bd_sf"/>
</dbReference>
<keyword evidence="3 6" id="KW-0238">DNA-binding</keyword>
<dbReference type="SUPFAM" id="SSF46785">
    <property type="entry name" value="Winged helix' DNA-binding domain"/>
    <property type="match status" value="1"/>
</dbReference>
<evidence type="ECO:0000259" key="5">
    <source>
        <dbReference type="PROSITE" id="PS50931"/>
    </source>
</evidence>
<dbReference type="PANTHER" id="PTHR30579">
    <property type="entry name" value="TRANSCRIPTIONAL REGULATOR"/>
    <property type="match status" value="1"/>
</dbReference>
<keyword evidence="2" id="KW-0805">Transcription regulation</keyword>